<keyword evidence="4 8" id="KW-0732">Signal</keyword>
<comment type="cofactor">
    <cofactor evidence="1">
        <name>FAD</name>
        <dbReference type="ChEBI" id="CHEBI:57692"/>
    </cofactor>
</comment>
<dbReference type="InterPro" id="IPR016166">
    <property type="entry name" value="FAD-bd_PCMH"/>
</dbReference>
<dbReference type="Gene3D" id="3.30.465.10">
    <property type="match status" value="1"/>
</dbReference>
<keyword evidence="5" id="KW-0274">FAD</keyword>
<dbReference type="FunFam" id="3.30.43.10:FF:000004">
    <property type="entry name" value="Berberine bridge enzyme-like 15"/>
    <property type="match status" value="1"/>
</dbReference>
<evidence type="ECO:0000259" key="9">
    <source>
        <dbReference type="PROSITE" id="PS51387"/>
    </source>
</evidence>
<dbReference type="EC" id="1.3.3.8" evidence="10"/>
<name>A0A2P6Q6N6_ROSCH</name>
<dbReference type="Gene3D" id="3.40.462.20">
    <property type="match status" value="1"/>
</dbReference>
<evidence type="ECO:0000313" key="10">
    <source>
        <dbReference type="EMBL" id="PRQ29845.1"/>
    </source>
</evidence>
<dbReference type="InterPro" id="IPR016169">
    <property type="entry name" value="FAD-bd_PCMH_sub2"/>
</dbReference>
<gene>
    <name evidence="10" type="ORF">RchiOBHm_Chr5g0018231</name>
</gene>
<dbReference type="InterPro" id="IPR012951">
    <property type="entry name" value="BBE"/>
</dbReference>
<dbReference type="OrthoDB" id="407275at2759"/>
<feature type="chain" id="PRO_5015151437" evidence="8">
    <location>
        <begin position="30"/>
        <end position="560"/>
    </location>
</feature>
<reference evidence="10 11" key="1">
    <citation type="journal article" date="2018" name="Nat. Genet.">
        <title>The Rosa genome provides new insights in the design of modern roses.</title>
        <authorList>
            <person name="Bendahmane M."/>
        </authorList>
    </citation>
    <scope>NUCLEOTIDE SEQUENCE [LARGE SCALE GENOMIC DNA]</scope>
    <source>
        <strain evidence="11">cv. Old Blush</strain>
    </source>
</reference>
<feature type="signal peptide" evidence="8">
    <location>
        <begin position="1"/>
        <end position="29"/>
    </location>
</feature>
<dbReference type="OMA" id="HIKTKFD"/>
<keyword evidence="10" id="KW-0560">Oxidoreductase</keyword>
<dbReference type="PROSITE" id="PS51387">
    <property type="entry name" value="FAD_PCMH"/>
    <property type="match status" value="1"/>
</dbReference>
<comment type="caution">
    <text evidence="10">The sequence shown here is derived from an EMBL/GenBank/DDBJ whole genome shotgun (WGS) entry which is preliminary data.</text>
</comment>
<evidence type="ECO:0000256" key="2">
    <source>
        <dbReference type="ARBA" id="ARBA00005466"/>
    </source>
</evidence>
<dbReference type="Gramene" id="PRQ29845">
    <property type="protein sequence ID" value="PRQ29845"/>
    <property type="gene ID" value="RchiOBHm_Chr5g0018231"/>
</dbReference>
<organism evidence="10 11">
    <name type="scientific">Rosa chinensis</name>
    <name type="common">China rose</name>
    <dbReference type="NCBI Taxonomy" id="74649"/>
    <lineage>
        <taxon>Eukaryota</taxon>
        <taxon>Viridiplantae</taxon>
        <taxon>Streptophyta</taxon>
        <taxon>Embryophyta</taxon>
        <taxon>Tracheophyta</taxon>
        <taxon>Spermatophyta</taxon>
        <taxon>Magnoliopsida</taxon>
        <taxon>eudicotyledons</taxon>
        <taxon>Gunneridae</taxon>
        <taxon>Pentapetalae</taxon>
        <taxon>rosids</taxon>
        <taxon>fabids</taxon>
        <taxon>Rosales</taxon>
        <taxon>Rosaceae</taxon>
        <taxon>Rosoideae</taxon>
        <taxon>Rosoideae incertae sedis</taxon>
        <taxon>Rosa</taxon>
    </lineage>
</organism>
<dbReference type="Pfam" id="PF01565">
    <property type="entry name" value="FAD_binding_4"/>
    <property type="match status" value="1"/>
</dbReference>
<evidence type="ECO:0000313" key="11">
    <source>
        <dbReference type="Proteomes" id="UP000238479"/>
    </source>
</evidence>
<evidence type="ECO:0000256" key="5">
    <source>
        <dbReference type="ARBA" id="ARBA00022827"/>
    </source>
</evidence>
<dbReference type="PANTHER" id="PTHR32448">
    <property type="entry name" value="OS08G0158400 PROTEIN"/>
    <property type="match status" value="1"/>
</dbReference>
<proteinExistence type="inferred from homology"/>
<sequence>MQEMAILRLSQLLLLPILLVLSISCTASASSSAPENFVSCLLSHSLPSHPIGPAIYTPNNASYSSVLESYIRNLRFYESYTRKPYLIITALHVSHVQQAILCAQKHNLQMKIRSGGHDFEGASYVAEVPFFILDLFNLRTINVDIKTETAWVQAGATLGEVYYRIYEKSKVHGFPAGVCPTVGVGGHFSGGGYGNMMRKYGLSVDNIVDAQIVDVHGRLLDRKSMGEDLFWAITGGGGASFGVVIAYKINLVRVPETVTVFRVIRTLEQNATDIVYRWQYVANKLDNDLFIRLIMDVVNVTGSQTGEKTLRATFNALFLGDSARLLSVMNKSFPELGLEQSDCQKMSWVESTLFWTDFPNGTAPEALLSRVPQVRAHFKRKSDYVKQPIPKAGLKWIIQKMIELQTPLLTFNPYGGRMAEIAASAKPFPHRAGNLWMVQYATNWDATGSEAAEKYIDLTRKLFEYMTPFVSKSPREAFFNYKDLDIGINHNDKGSNFEGRVFGVKYFKENFDKLVLIKTKVDPGNFFRNEQSIPTLPYINIHTCSPFDSLILQYQNISFL</sequence>
<evidence type="ECO:0000256" key="4">
    <source>
        <dbReference type="ARBA" id="ARBA00022729"/>
    </source>
</evidence>
<dbReference type="InterPro" id="IPR006094">
    <property type="entry name" value="Oxid_FAD_bind_N"/>
</dbReference>
<dbReference type="GO" id="GO:0071949">
    <property type="term" value="F:FAD binding"/>
    <property type="evidence" value="ECO:0007669"/>
    <property type="project" value="InterPro"/>
</dbReference>
<dbReference type="Gene3D" id="3.30.43.10">
    <property type="entry name" value="Uridine Diphospho-n-acetylenolpyruvylglucosamine Reductase, domain 2"/>
    <property type="match status" value="1"/>
</dbReference>
<evidence type="ECO:0000256" key="1">
    <source>
        <dbReference type="ARBA" id="ARBA00001974"/>
    </source>
</evidence>
<evidence type="ECO:0000256" key="6">
    <source>
        <dbReference type="ARBA" id="ARBA00023157"/>
    </source>
</evidence>
<dbReference type="AlphaFoldDB" id="A0A2P6Q6N6"/>
<dbReference type="GO" id="GO:0050328">
    <property type="term" value="F:tetrahydroberberine oxidase activity"/>
    <property type="evidence" value="ECO:0007669"/>
    <property type="project" value="UniProtKB-EC"/>
</dbReference>
<keyword evidence="3" id="KW-0285">Flavoprotein</keyword>
<protein>
    <submittedName>
        <fullName evidence="10">Putative tetrahydroberberine oxidase</fullName>
        <ecNumber evidence="10">1.3.3.8</ecNumber>
    </submittedName>
</protein>
<dbReference type="GO" id="GO:1901696">
    <property type="term" value="P:cannabinoid biosynthetic process"/>
    <property type="evidence" value="ECO:0007669"/>
    <property type="project" value="UniProtKB-ARBA"/>
</dbReference>
<evidence type="ECO:0000256" key="3">
    <source>
        <dbReference type="ARBA" id="ARBA00022630"/>
    </source>
</evidence>
<dbReference type="Pfam" id="PF08031">
    <property type="entry name" value="BBE"/>
    <property type="match status" value="1"/>
</dbReference>
<accession>A0A2P6Q6N6</accession>
<dbReference type="InterPro" id="IPR016167">
    <property type="entry name" value="FAD-bd_PCMH_sub1"/>
</dbReference>
<dbReference type="EMBL" id="PDCK01000043">
    <property type="protein sequence ID" value="PRQ29845.1"/>
    <property type="molecule type" value="Genomic_DNA"/>
</dbReference>
<keyword evidence="7" id="KW-0325">Glycoprotein</keyword>
<feature type="domain" description="FAD-binding PCMH-type" evidence="9">
    <location>
        <begin position="80"/>
        <end position="254"/>
    </location>
</feature>
<keyword evidence="11" id="KW-1185">Reference proteome</keyword>
<keyword evidence="6" id="KW-1015">Disulfide bond</keyword>
<dbReference type="InterPro" id="IPR036318">
    <property type="entry name" value="FAD-bd_PCMH-like_sf"/>
</dbReference>
<dbReference type="SUPFAM" id="SSF56176">
    <property type="entry name" value="FAD-binding/transporter-associated domain-like"/>
    <property type="match status" value="1"/>
</dbReference>
<evidence type="ECO:0000256" key="8">
    <source>
        <dbReference type="SAM" id="SignalP"/>
    </source>
</evidence>
<comment type="similarity">
    <text evidence="2">Belongs to the oxygen-dependent FAD-linked oxidoreductase family.</text>
</comment>
<evidence type="ECO:0000256" key="7">
    <source>
        <dbReference type="ARBA" id="ARBA00023180"/>
    </source>
</evidence>
<dbReference type="Proteomes" id="UP000238479">
    <property type="component" value="Chromosome 5"/>
</dbReference>